<organism evidence="1 2">
    <name type="scientific">Pseudomonas savastanoi pv. glycinea str. race 4</name>
    <dbReference type="NCBI Taxonomy" id="875330"/>
    <lineage>
        <taxon>Bacteria</taxon>
        <taxon>Pseudomonadati</taxon>
        <taxon>Pseudomonadota</taxon>
        <taxon>Gammaproteobacteria</taxon>
        <taxon>Pseudomonadales</taxon>
        <taxon>Pseudomonadaceae</taxon>
        <taxon>Pseudomonas</taxon>
    </lineage>
</organism>
<sequence>MRRKSRLLLNGDGTPVGGAWNFDAENRTEGNKLVLN</sequence>
<dbReference type="Proteomes" id="UP000005466">
    <property type="component" value="Unassembled WGS sequence"/>
</dbReference>
<dbReference type="AlphaFoldDB" id="F3CJ97"/>
<evidence type="ECO:0000313" key="1">
    <source>
        <dbReference type="EMBL" id="EGH19339.1"/>
    </source>
</evidence>
<proteinExistence type="predicted"/>
<protein>
    <submittedName>
        <fullName evidence="1">Deoxyribodipyrimidine photolyase-like protein protein</fullName>
    </submittedName>
</protein>
<feature type="non-terminal residue" evidence="1">
    <location>
        <position position="36"/>
    </location>
</feature>
<evidence type="ECO:0000313" key="2">
    <source>
        <dbReference type="Proteomes" id="UP000005466"/>
    </source>
</evidence>
<dbReference type="EMBL" id="ADWY01003928">
    <property type="protein sequence ID" value="EGH19339.1"/>
    <property type="molecule type" value="Genomic_DNA"/>
</dbReference>
<keyword evidence="1" id="KW-0456">Lyase</keyword>
<dbReference type="Gene3D" id="1.25.40.80">
    <property type="match status" value="1"/>
</dbReference>
<dbReference type="Pfam" id="PF04244">
    <property type="entry name" value="DPRP"/>
    <property type="match status" value="1"/>
</dbReference>
<dbReference type="GO" id="GO:0016829">
    <property type="term" value="F:lyase activity"/>
    <property type="evidence" value="ECO:0007669"/>
    <property type="project" value="UniProtKB-KW"/>
</dbReference>
<dbReference type="InterPro" id="IPR007357">
    <property type="entry name" value="PhrB-like"/>
</dbReference>
<gene>
    <name evidence="1" type="ORF">Pgy4_40857</name>
</gene>
<accession>F3CJ97</accession>
<reference evidence="1 2" key="1">
    <citation type="journal article" date="2011" name="PLoS Pathog.">
        <title>Dynamic evolution of pathogenicity revealed by sequencing and comparative genomics of 19 Pseudomonas syringae isolates.</title>
        <authorList>
            <person name="Baltrus D.A."/>
            <person name="Nishimura M.T."/>
            <person name="Romanchuk A."/>
            <person name="Chang J.H."/>
            <person name="Mukhtar M.S."/>
            <person name="Cherkis K."/>
            <person name="Roach J."/>
            <person name="Grant S.R."/>
            <person name="Jones C.D."/>
            <person name="Dangl J.L."/>
        </authorList>
    </citation>
    <scope>NUCLEOTIDE SEQUENCE [LARGE SCALE GENOMIC DNA]</scope>
    <source>
        <strain evidence="2">race 4</strain>
    </source>
</reference>
<comment type="caution">
    <text evidence="1">The sequence shown here is derived from an EMBL/GenBank/DDBJ whole genome shotgun (WGS) entry which is preliminary data.</text>
</comment>
<name>F3CJ97_PSESG</name>